<dbReference type="PROSITE" id="PS50016">
    <property type="entry name" value="ZF_PHD_2"/>
    <property type="match status" value="1"/>
</dbReference>
<accession>A0A401RLI8</accession>
<keyword evidence="5" id="KW-0862">Zinc</keyword>
<dbReference type="SMART" id="SM00297">
    <property type="entry name" value="BROMO"/>
    <property type="match status" value="1"/>
</dbReference>
<proteinExistence type="inferred from homology"/>
<feature type="region of interest" description="Disordered" evidence="14">
    <location>
        <begin position="981"/>
        <end position="1028"/>
    </location>
</feature>
<dbReference type="InterPro" id="IPR036427">
    <property type="entry name" value="Bromodomain-like_sf"/>
</dbReference>
<comment type="similarity">
    <text evidence="2">Belongs to the WAL family.</text>
</comment>
<evidence type="ECO:0000256" key="6">
    <source>
        <dbReference type="ARBA" id="ARBA00023015"/>
    </source>
</evidence>
<keyword evidence="8 12" id="KW-0103">Bromodomain</keyword>
<dbReference type="CDD" id="cd01397">
    <property type="entry name" value="HAT_MBD"/>
    <property type="match status" value="1"/>
</dbReference>
<feature type="domain" description="PHD-type" evidence="16">
    <location>
        <begin position="1332"/>
        <end position="1382"/>
    </location>
</feature>
<gene>
    <name evidence="19" type="ORF">chiPu_0018187</name>
</gene>
<dbReference type="CDD" id="cd05503">
    <property type="entry name" value="Bromo_BAZ2A_B_like"/>
    <property type="match status" value="1"/>
</dbReference>
<feature type="region of interest" description="Disordered" evidence="14">
    <location>
        <begin position="538"/>
        <end position="581"/>
    </location>
</feature>
<dbReference type="EMBL" id="BEZZ01001497">
    <property type="protein sequence ID" value="GCC19047.1"/>
    <property type="molecule type" value="Genomic_DNA"/>
</dbReference>
<feature type="compositionally biased region" description="Low complexity" evidence="14">
    <location>
        <begin position="346"/>
        <end position="357"/>
    </location>
</feature>
<keyword evidence="4 13" id="KW-0863">Zinc-finger</keyword>
<dbReference type="PANTHER" id="PTHR45915:SF5">
    <property type="entry name" value="BROMODOMAIN ADJACENT TO ZINC FINGER DOMAIN PROTEIN 2A"/>
    <property type="match status" value="1"/>
</dbReference>
<feature type="region of interest" description="Disordered" evidence="14">
    <location>
        <begin position="310"/>
        <end position="362"/>
    </location>
</feature>
<dbReference type="SUPFAM" id="SSF54171">
    <property type="entry name" value="DNA-binding domain"/>
    <property type="match status" value="1"/>
</dbReference>
<dbReference type="Pfam" id="PF00439">
    <property type="entry name" value="Bromodomain"/>
    <property type="match status" value="1"/>
</dbReference>
<evidence type="ECO:0000256" key="7">
    <source>
        <dbReference type="ARBA" id="ARBA00023054"/>
    </source>
</evidence>
<evidence type="ECO:0000256" key="14">
    <source>
        <dbReference type="SAM" id="MobiDB-lite"/>
    </source>
</evidence>
<dbReference type="GO" id="GO:0033553">
    <property type="term" value="C:rDNA heterochromatin"/>
    <property type="evidence" value="ECO:0007669"/>
    <property type="project" value="TreeGrafter"/>
</dbReference>
<evidence type="ECO:0000256" key="1">
    <source>
        <dbReference type="ARBA" id="ARBA00004123"/>
    </source>
</evidence>
<dbReference type="GO" id="GO:0005634">
    <property type="term" value="C:nucleus"/>
    <property type="evidence" value="ECO:0007669"/>
    <property type="project" value="UniProtKB-SubCell"/>
</dbReference>
<feature type="compositionally biased region" description="Basic residues" evidence="14">
    <location>
        <begin position="482"/>
        <end position="498"/>
    </location>
</feature>
<feature type="compositionally biased region" description="Polar residues" evidence="14">
    <location>
        <begin position="1014"/>
        <end position="1023"/>
    </location>
</feature>
<dbReference type="PROSITE" id="PS50982">
    <property type="entry name" value="MBD"/>
    <property type="match status" value="1"/>
</dbReference>
<evidence type="ECO:0000259" key="17">
    <source>
        <dbReference type="PROSITE" id="PS50827"/>
    </source>
</evidence>
<keyword evidence="10" id="KW-0804">Transcription</keyword>
<dbReference type="InterPro" id="IPR016177">
    <property type="entry name" value="DNA-bd_dom_sf"/>
</dbReference>
<evidence type="ECO:0000256" key="5">
    <source>
        <dbReference type="ARBA" id="ARBA00022833"/>
    </source>
</evidence>
<dbReference type="Pfam" id="PF00628">
    <property type="entry name" value="PHD"/>
    <property type="match status" value="1"/>
</dbReference>
<dbReference type="InterPro" id="IPR011011">
    <property type="entry name" value="Znf_FYVE_PHD"/>
</dbReference>
<dbReference type="SUPFAM" id="SSF57903">
    <property type="entry name" value="FYVE/PHD zinc finger"/>
    <property type="match status" value="1"/>
</dbReference>
<dbReference type="Pfam" id="PF01429">
    <property type="entry name" value="MBD"/>
    <property type="match status" value="1"/>
</dbReference>
<dbReference type="SMART" id="SM00391">
    <property type="entry name" value="MBD"/>
    <property type="match status" value="1"/>
</dbReference>
<protein>
    <recommendedName>
        <fullName evidence="21">Bromodomain adjacent to zinc finger domain protein 2A</fullName>
    </recommendedName>
</protein>
<dbReference type="STRING" id="137246.A0A401RLI8"/>
<dbReference type="GO" id="GO:0008270">
    <property type="term" value="F:zinc ion binding"/>
    <property type="evidence" value="ECO:0007669"/>
    <property type="project" value="UniProtKB-KW"/>
</dbReference>
<evidence type="ECO:0000256" key="13">
    <source>
        <dbReference type="PROSITE-ProRule" id="PRU00146"/>
    </source>
</evidence>
<dbReference type="Gene3D" id="3.30.40.10">
    <property type="entry name" value="Zinc/RING finger domain, C3HC4 (zinc finger)"/>
    <property type="match status" value="1"/>
</dbReference>
<dbReference type="Gene3D" id="3.30.890.10">
    <property type="entry name" value="Methyl-cpg-binding Protein 2, Chain A"/>
    <property type="match status" value="1"/>
</dbReference>
<keyword evidence="11" id="KW-0539">Nucleus</keyword>
<keyword evidence="3" id="KW-0479">Metal-binding</keyword>
<evidence type="ECO:0000256" key="4">
    <source>
        <dbReference type="ARBA" id="ARBA00022771"/>
    </source>
</evidence>
<feature type="domain" description="Bromo" evidence="15">
    <location>
        <begin position="1466"/>
        <end position="1536"/>
    </location>
</feature>
<feature type="compositionally biased region" description="Basic and acidic residues" evidence="14">
    <location>
        <begin position="810"/>
        <end position="821"/>
    </location>
</feature>
<feature type="region of interest" description="Disordered" evidence="14">
    <location>
        <begin position="800"/>
        <end position="821"/>
    </location>
</feature>
<dbReference type="CDD" id="cd15545">
    <property type="entry name" value="PHD_BAZ2A_like"/>
    <property type="match status" value="1"/>
</dbReference>
<evidence type="ECO:0000256" key="12">
    <source>
        <dbReference type="PROSITE-ProRule" id="PRU00035"/>
    </source>
</evidence>
<dbReference type="Pfam" id="PF02791">
    <property type="entry name" value="DDT"/>
    <property type="match status" value="1"/>
</dbReference>
<dbReference type="Proteomes" id="UP000287033">
    <property type="component" value="Unassembled WGS sequence"/>
</dbReference>
<dbReference type="InterPro" id="IPR037374">
    <property type="entry name" value="BAZ2A/B_Bromo"/>
</dbReference>
<dbReference type="PROSITE" id="PS50827">
    <property type="entry name" value="DDT"/>
    <property type="match status" value="1"/>
</dbReference>
<evidence type="ECO:0000313" key="19">
    <source>
        <dbReference type="EMBL" id="GCC19047.1"/>
    </source>
</evidence>
<dbReference type="PROSITE" id="PS50014">
    <property type="entry name" value="BROMODOMAIN_2"/>
    <property type="match status" value="1"/>
</dbReference>
<evidence type="ECO:0000313" key="20">
    <source>
        <dbReference type="Proteomes" id="UP000287033"/>
    </source>
</evidence>
<evidence type="ECO:0000259" key="16">
    <source>
        <dbReference type="PROSITE" id="PS50016"/>
    </source>
</evidence>
<dbReference type="InterPro" id="IPR028941">
    <property type="entry name" value="WHIM2_dom"/>
</dbReference>
<feature type="region of interest" description="Disordered" evidence="14">
    <location>
        <begin position="468"/>
        <end position="498"/>
    </location>
</feature>
<dbReference type="InterPro" id="IPR018501">
    <property type="entry name" value="DDT_dom"/>
</dbReference>
<keyword evidence="9" id="KW-0238">DNA-binding</keyword>
<feature type="domain" description="MBD" evidence="18">
    <location>
        <begin position="366"/>
        <end position="437"/>
    </location>
</feature>
<dbReference type="InterPro" id="IPR001965">
    <property type="entry name" value="Znf_PHD"/>
</dbReference>
<name>A0A401RLI8_CHIPU</name>
<comment type="caution">
    <text evidence="19">The sequence shown here is derived from an EMBL/GenBank/DDBJ whole genome shotgun (WGS) entry which is preliminary data.</text>
</comment>
<dbReference type="PRINTS" id="PR00503">
    <property type="entry name" value="BROMODOMAIN"/>
</dbReference>
<evidence type="ECO:0000256" key="8">
    <source>
        <dbReference type="ARBA" id="ARBA00023117"/>
    </source>
</evidence>
<evidence type="ECO:0000256" key="3">
    <source>
        <dbReference type="ARBA" id="ARBA00022723"/>
    </source>
</evidence>
<sequence length="1557" mass="176356">MNSTQLGRAMNGELNVNGVTVDSGASTSEAFAPAASSLVMRDSHPNSMSGYDFFWDCGQYQSTSVDKLKEKVMLPQLPSQGQHQSNGPFETAIKEVPTEPSAMPKNLKLCDDRTHNSTGLHFDPYSLCSTPKIHFDMVQEPSSFSPNHELTRTMSEEVHSFTYPYDHQYEHCNSQPDIVDLEDADLDLFCSKDYEQVVELEDKESESRRSSGGIESKMEEPKMPANQDISINPLFDCDGDHSLENSITFNIPLKEFTHDPASVVVMPYTSSYFMDLTVSDSETDECEDPDAAAVKILSKLVMSTLTLSDADADGPGAPESNSARSLESSTLFKTPVKKEKKDSVQLTPLTPSSSATSKGECIRRRVTDERELRIPLQYGWRREIRLRTVGTRLHGETTYYAPCGKRLRQFPEVIKYLVRNAVTEVNREHFSFSPRMNVGDFFEARDSSEGEQWCRLTVEEIPLRIKAMMGRRGRPPNPNKQRAQKPPKVKRGKGRPPKVKTVTLLNKTEFKLMKRIESQAILNEKEKQKLKALLNKLKQKGQSQLEPEQKMQKAQRLRKDQKDKQTKKQQKLKGKQQKLQLGQEMKKPIEDLYLTDHKPLPEFVPIPGLVLSGRAFSNCLIVIEFLHNYGKVLGFDPSRDVPSLNTLQEGLLNVGDNMADIQDLLIRLLQIAVLDPGLPHKYQSVTFLGQRICDIGINRDNVSEVLRIFLESYGAETELCEGLKSKSFQAHCSEKKAAVLAFLVNELLGSSIVIREIDKNIDHRANIRKNKWIVDGKLRRLKRALAKKKGIQEADSIVDSKRRKQGLCPEEGHNSTEELEAEKSKLLENAPIKVEASEVADKNPTTLGQPADNQQGICDAELVNPENPKLQDAAYAKHSSDAIQDSHSTSQTPQNIDQSGVFLAWLSILQNSVSNLSLPTPHCSSNKDNPSTISPEVLLASNRKLFDLSIPNSEQSVKECAEKHGQWFSLLPRTPCDSSSITHLPFSSQQNQSQRLDSDTSQLNQDGLKPLTSPEFTSSQSADSMDPAAPCETLIPTSLEVGSTVTKPKVKSRRCDSAPQSVCFLPPTPRRRGRPSKLQKEMSQRQLKPIPEEMQKGWWHIDNLEQLNCLLKALHPRGLREKALQKQLLKHMDYVSQACMREKKDSIFSNNDKEHSVTKEMVEKWKPEKWAFPVDLAALRYLEALEQRVISASLQVKGWTSPDTDSTRDDLVYFDQQWLTSGDGKMKDEEEMELMRRNNNPLDLAVTRLATLELNVERRYLKEPLCQPVSGKVENTSAEGVNDAKQYSNEGHISPGLSVWRETLLKCTNAAQVFMCIQQLERAIAWEKSIMKVSCQICGKGDKDEFLLLCDNCDQGCHTYCLKPKIVEIPEGDWFCPICIAMASNQSVRSGASQRESKQRRNRRHFTNKANDFEYFDPHCPRKYMKKRRRKCSLRGGSPAAKRKKISNRDQSSDLMLCEVILMEMEAHEDAWPFLHPVNPRLVPGYRKIIKRPMDFSTIRRKLISGKYLTCEEFAEDTTLVFDNCMTFNEDDSEVGRAGYIMRKFFESRWAEFYHSS</sequence>
<feature type="compositionally biased region" description="Polar residues" evidence="14">
    <location>
        <begin position="319"/>
        <end position="332"/>
    </location>
</feature>
<dbReference type="PROSITE" id="PS00633">
    <property type="entry name" value="BROMODOMAIN_1"/>
    <property type="match status" value="1"/>
</dbReference>
<dbReference type="InterPro" id="IPR001487">
    <property type="entry name" value="Bromodomain"/>
</dbReference>
<dbReference type="SMART" id="SM00571">
    <property type="entry name" value="DDT"/>
    <property type="match status" value="1"/>
</dbReference>
<feature type="compositionally biased region" description="Basic and acidic residues" evidence="14">
    <location>
        <begin position="547"/>
        <end position="566"/>
    </location>
</feature>
<dbReference type="InterPro" id="IPR001739">
    <property type="entry name" value="Methyl_CpG_DNA-bd"/>
</dbReference>
<dbReference type="SUPFAM" id="SSF47370">
    <property type="entry name" value="Bromodomain"/>
    <property type="match status" value="1"/>
</dbReference>
<feature type="region of interest" description="Disordered" evidence="14">
    <location>
        <begin position="200"/>
        <end position="224"/>
    </location>
</feature>
<feature type="compositionally biased region" description="Polar residues" evidence="14">
    <location>
        <begin position="981"/>
        <end position="1005"/>
    </location>
</feature>
<evidence type="ECO:0000256" key="10">
    <source>
        <dbReference type="ARBA" id="ARBA00023163"/>
    </source>
</evidence>
<evidence type="ECO:0000259" key="18">
    <source>
        <dbReference type="PROSITE" id="PS50982"/>
    </source>
</evidence>
<feature type="compositionally biased region" description="Basic residues" evidence="14">
    <location>
        <begin position="567"/>
        <end position="576"/>
    </location>
</feature>
<dbReference type="SMART" id="SM00249">
    <property type="entry name" value="PHD"/>
    <property type="match status" value="1"/>
</dbReference>
<evidence type="ECO:0008006" key="21">
    <source>
        <dbReference type="Google" id="ProtNLM"/>
    </source>
</evidence>
<dbReference type="GO" id="GO:0003677">
    <property type="term" value="F:DNA binding"/>
    <property type="evidence" value="ECO:0007669"/>
    <property type="project" value="UniProtKB-KW"/>
</dbReference>
<evidence type="ECO:0000256" key="11">
    <source>
        <dbReference type="ARBA" id="ARBA00023242"/>
    </source>
</evidence>
<evidence type="ECO:0000256" key="9">
    <source>
        <dbReference type="ARBA" id="ARBA00023125"/>
    </source>
</evidence>
<feature type="region of interest" description="Disordered" evidence="14">
    <location>
        <begin position="1061"/>
        <end position="1086"/>
    </location>
</feature>
<dbReference type="OrthoDB" id="21449at2759"/>
<keyword evidence="7" id="KW-0175">Coiled coil</keyword>
<keyword evidence="20" id="KW-1185">Reference proteome</keyword>
<dbReference type="Pfam" id="PF15613">
    <property type="entry name" value="WSD"/>
    <property type="match status" value="1"/>
</dbReference>
<evidence type="ECO:0000256" key="2">
    <source>
        <dbReference type="ARBA" id="ARBA00007444"/>
    </source>
</evidence>
<reference evidence="19 20" key="1">
    <citation type="journal article" date="2018" name="Nat. Ecol. Evol.">
        <title>Shark genomes provide insights into elasmobranch evolution and the origin of vertebrates.</title>
        <authorList>
            <person name="Hara Y"/>
            <person name="Yamaguchi K"/>
            <person name="Onimaru K"/>
            <person name="Kadota M"/>
            <person name="Koyanagi M"/>
            <person name="Keeley SD"/>
            <person name="Tatsumi K"/>
            <person name="Tanaka K"/>
            <person name="Motone F"/>
            <person name="Kageyama Y"/>
            <person name="Nozu R"/>
            <person name="Adachi N"/>
            <person name="Nishimura O"/>
            <person name="Nakagawa R"/>
            <person name="Tanegashima C"/>
            <person name="Kiyatake I"/>
            <person name="Matsumoto R"/>
            <person name="Murakumo K"/>
            <person name="Nishida K"/>
            <person name="Terakita A"/>
            <person name="Kuratani S"/>
            <person name="Sato K"/>
            <person name="Hyodo S Kuraku.S."/>
        </authorList>
    </citation>
    <scope>NUCLEOTIDE SEQUENCE [LARGE SCALE GENOMIC DNA]</scope>
</reference>
<dbReference type="PANTHER" id="PTHR45915">
    <property type="entry name" value="TRANSCRIPTION INTERMEDIARY FACTOR"/>
    <property type="match status" value="1"/>
</dbReference>
<dbReference type="OMA" id="GMIMWER"/>
<dbReference type="FunFam" id="3.30.40.10:FF:000199">
    <property type="entry name" value="Bromodomain adjacent to zinc finger domain 2B"/>
    <property type="match status" value="1"/>
</dbReference>
<organism evidence="19 20">
    <name type="scientific">Chiloscyllium punctatum</name>
    <name type="common">Brownbanded bambooshark</name>
    <name type="synonym">Hemiscyllium punctatum</name>
    <dbReference type="NCBI Taxonomy" id="137246"/>
    <lineage>
        <taxon>Eukaryota</taxon>
        <taxon>Metazoa</taxon>
        <taxon>Chordata</taxon>
        <taxon>Craniata</taxon>
        <taxon>Vertebrata</taxon>
        <taxon>Chondrichthyes</taxon>
        <taxon>Elasmobranchii</taxon>
        <taxon>Galeomorphii</taxon>
        <taxon>Galeoidea</taxon>
        <taxon>Orectolobiformes</taxon>
        <taxon>Hemiscylliidae</taxon>
        <taxon>Chiloscyllium</taxon>
    </lineage>
</organism>
<comment type="subcellular location">
    <subcellularLocation>
        <location evidence="1">Nucleus</location>
    </subcellularLocation>
</comment>
<dbReference type="Gene3D" id="1.20.920.10">
    <property type="entry name" value="Bromodomain-like"/>
    <property type="match status" value="1"/>
</dbReference>
<evidence type="ECO:0000259" key="15">
    <source>
        <dbReference type="PROSITE" id="PS50014"/>
    </source>
</evidence>
<feature type="domain" description="DDT" evidence="17">
    <location>
        <begin position="613"/>
        <end position="678"/>
    </location>
</feature>
<dbReference type="InterPro" id="IPR019787">
    <property type="entry name" value="Znf_PHD-finger"/>
</dbReference>
<dbReference type="InterPro" id="IPR013083">
    <property type="entry name" value="Znf_RING/FYVE/PHD"/>
</dbReference>
<dbReference type="FunFam" id="3.30.890.10:FF:000002">
    <property type="entry name" value="Bromodomain adjacent to zinc finger domain protein 2B"/>
    <property type="match status" value="1"/>
</dbReference>
<dbReference type="InterPro" id="IPR018359">
    <property type="entry name" value="Bromodomain_CS"/>
</dbReference>
<keyword evidence="6" id="KW-0805">Transcription regulation</keyword>